<sequence>MKAVVKALKWTTGISHLLLIPCYLFQGLVDLSGIPFLIVIALHIITIVLAKKAGMKGYANYIGILAILVAFFPYIQIAIHIIASIFLLLDAASTNIKEVYDS</sequence>
<protein>
    <recommendedName>
        <fullName evidence="3">Group-specific protein</fullName>
    </recommendedName>
</protein>
<dbReference type="Proteomes" id="UP000221438">
    <property type="component" value="Unassembled WGS sequence"/>
</dbReference>
<accession>A0A2B1DGJ6</accession>
<dbReference type="AlphaFoldDB" id="A0A2B1DGJ6"/>
<dbReference type="RefSeq" id="WP_097833179.1">
    <property type="nucleotide sequence ID" value="NZ_CP089518.1"/>
</dbReference>
<reference evidence="1 2" key="1">
    <citation type="submission" date="2017-09" db="EMBL/GenBank/DDBJ databases">
        <title>Large-scale bioinformatics analysis of Bacillus genomes uncovers conserved roles of natural products in bacterial physiology.</title>
        <authorList>
            <consortium name="Agbiome Team Llc"/>
            <person name="Bleich R.M."/>
            <person name="Grubbs K.J."/>
            <person name="Santa Maria K.C."/>
            <person name="Allen S.E."/>
            <person name="Farag S."/>
            <person name="Shank E.A."/>
            <person name="Bowers A."/>
        </authorList>
    </citation>
    <scope>NUCLEOTIDE SEQUENCE [LARGE SCALE GENOMIC DNA]</scope>
    <source>
        <strain evidence="1 2">AFS046104</strain>
    </source>
</reference>
<organism evidence="1 2">
    <name type="scientific">Bacillus cereus</name>
    <dbReference type="NCBI Taxonomy" id="1396"/>
    <lineage>
        <taxon>Bacteria</taxon>
        <taxon>Bacillati</taxon>
        <taxon>Bacillota</taxon>
        <taxon>Bacilli</taxon>
        <taxon>Bacillales</taxon>
        <taxon>Bacillaceae</taxon>
        <taxon>Bacillus</taxon>
        <taxon>Bacillus cereus group</taxon>
    </lineage>
</organism>
<evidence type="ECO:0008006" key="3">
    <source>
        <dbReference type="Google" id="ProtNLM"/>
    </source>
</evidence>
<evidence type="ECO:0000313" key="2">
    <source>
        <dbReference type="Proteomes" id="UP000221438"/>
    </source>
</evidence>
<evidence type="ECO:0000313" key="1">
    <source>
        <dbReference type="EMBL" id="PGQ07892.1"/>
    </source>
</evidence>
<proteinExistence type="predicted"/>
<dbReference type="EMBL" id="NUJQ01000022">
    <property type="protein sequence ID" value="PGQ07892.1"/>
    <property type="molecule type" value="Genomic_DNA"/>
</dbReference>
<gene>
    <name evidence="1" type="ORF">COA08_17345</name>
</gene>
<name>A0A2B1DGJ6_BACCE</name>
<comment type="caution">
    <text evidence="1">The sequence shown here is derived from an EMBL/GenBank/DDBJ whole genome shotgun (WGS) entry which is preliminary data.</text>
</comment>